<dbReference type="Pfam" id="PF01841">
    <property type="entry name" value="Transglut_core"/>
    <property type="match status" value="1"/>
</dbReference>
<dbReference type="InterPro" id="IPR025403">
    <property type="entry name" value="TgpA-like_C"/>
</dbReference>
<reference evidence="4" key="1">
    <citation type="journal article" date="2019" name="Int. J. Syst. Evol. Microbiol.">
        <title>The Global Catalogue of Microorganisms (GCM) 10K type strain sequencing project: providing services to taxonomists for standard genome sequencing and annotation.</title>
        <authorList>
            <consortium name="The Broad Institute Genomics Platform"/>
            <consortium name="The Broad Institute Genome Sequencing Center for Infectious Disease"/>
            <person name="Wu L."/>
            <person name="Ma J."/>
        </authorList>
    </citation>
    <scope>NUCLEOTIDE SEQUENCE [LARGE SCALE GENOMIC DNA]</scope>
    <source>
        <strain evidence="4">KACC 12597</strain>
    </source>
</reference>
<feature type="transmembrane region" description="Helical" evidence="1">
    <location>
        <begin position="555"/>
        <end position="577"/>
    </location>
</feature>
<dbReference type="EMBL" id="JBHUHX010000009">
    <property type="protein sequence ID" value="MFD2111139.1"/>
    <property type="molecule type" value="Genomic_DNA"/>
</dbReference>
<feature type="transmembrane region" description="Helical" evidence="1">
    <location>
        <begin position="112"/>
        <end position="129"/>
    </location>
</feature>
<dbReference type="Gene3D" id="3.10.620.30">
    <property type="match status" value="1"/>
</dbReference>
<comment type="caution">
    <text evidence="3">The sequence shown here is derived from an EMBL/GenBank/DDBJ whole genome shotgun (WGS) entry which is preliminary data.</text>
</comment>
<keyword evidence="1" id="KW-0472">Membrane</keyword>
<dbReference type="PANTHER" id="PTHR42736">
    <property type="entry name" value="PROTEIN-GLUTAMINE GAMMA-GLUTAMYLTRANSFERASE"/>
    <property type="match status" value="1"/>
</dbReference>
<gene>
    <name evidence="3" type="ORF">ACFSJC_04690</name>
</gene>
<dbReference type="SUPFAM" id="SSF54001">
    <property type="entry name" value="Cysteine proteinases"/>
    <property type="match status" value="1"/>
</dbReference>
<feature type="transmembrane region" description="Helical" evidence="1">
    <location>
        <begin position="135"/>
        <end position="153"/>
    </location>
</feature>
<dbReference type="InterPro" id="IPR038765">
    <property type="entry name" value="Papain-like_cys_pep_sf"/>
</dbReference>
<keyword evidence="1" id="KW-0812">Transmembrane</keyword>
<dbReference type="RefSeq" id="WP_386023953.1">
    <property type="nucleotide sequence ID" value="NZ_JBHUHX010000009.1"/>
</dbReference>
<feature type="domain" description="Transglutaminase-like" evidence="2">
    <location>
        <begin position="407"/>
        <end position="478"/>
    </location>
</feature>
<evidence type="ECO:0000256" key="1">
    <source>
        <dbReference type="SAM" id="Phobius"/>
    </source>
</evidence>
<evidence type="ECO:0000313" key="4">
    <source>
        <dbReference type="Proteomes" id="UP001597337"/>
    </source>
</evidence>
<evidence type="ECO:0000259" key="2">
    <source>
        <dbReference type="SMART" id="SM00460"/>
    </source>
</evidence>
<keyword evidence="1" id="KW-1133">Transmembrane helix</keyword>
<keyword evidence="4" id="KW-1185">Reference proteome</keyword>
<dbReference type="Pfam" id="PF11992">
    <property type="entry name" value="TgpA_N"/>
    <property type="match status" value="1"/>
</dbReference>
<sequence>MRKTRPIPPHERPEPHQTLWTSLLVIAAGLPLTRYLDWRVDAFLALVVAVRLAAFRWPAALPGPALRALLTIAAIANCLYANHTLVGQDGGTALLTTMLALKLLELKTRRDLRLTIILIGFLIVAQFLFDQSFGLALYQSLVALGLVGLLVDINGGLRNRELRSALTVAAKLALQALPLTLVLFLLFPRLTAPLWDLGLDRDKGTTGMSDTMEPGRISELVVNGALAFRVRFEDQPPPSAERYWRGPVLWEMDGRRWTPGNPPPVADPARARLERATRQLDYEVLLEETNRTWLFALDVPITAPDASFITSDLQLVSRQPVDTAKRYRVRSALDYRTVEPDAARRDYALRLPANVTQRMRDLVADWRAESNDDWGLVQRGLEYLHREDFHYTLLPPALGANPADQFLFETRRGFCEHYASAFALLMRIGGLPSRIVLGYLGGEPNRIGGYLAVWQSDAHAWVEVLIQGRGWVRVDPTAAIDPSRIDNRSATRLLGAGSSVRFDLHEADRLARLIKNLRLFTDSLDAAWQNWVLDFSLADQYALLERIGLADFGEYGIAILMILAASLTLGLILLAMLRGERRLDPLDAQYQRFCQRLARAGLARQPQEGPSDYGRRVARRRPDLAATVSRFIALYVPARFGRAGQEATTANRLRRLLRGFHPR</sequence>
<accession>A0ABW4Y932</accession>
<organism evidence="3 4">
    <name type="scientific">Thiorhodococcus fuscus</name>
    <dbReference type="NCBI Taxonomy" id="527200"/>
    <lineage>
        <taxon>Bacteria</taxon>
        <taxon>Pseudomonadati</taxon>
        <taxon>Pseudomonadota</taxon>
        <taxon>Gammaproteobacteria</taxon>
        <taxon>Chromatiales</taxon>
        <taxon>Chromatiaceae</taxon>
        <taxon>Thiorhodococcus</taxon>
    </lineage>
</organism>
<evidence type="ECO:0000313" key="3">
    <source>
        <dbReference type="EMBL" id="MFD2111139.1"/>
    </source>
</evidence>
<dbReference type="SMART" id="SM00460">
    <property type="entry name" value="TGc"/>
    <property type="match status" value="1"/>
</dbReference>
<feature type="transmembrane region" description="Helical" evidence="1">
    <location>
        <begin position="165"/>
        <end position="187"/>
    </location>
</feature>
<dbReference type="InterPro" id="IPR052901">
    <property type="entry name" value="Bact_TGase-like"/>
</dbReference>
<proteinExistence type="predicted"/>
<dbReference type="InterPro" id="IPR002931">
    <property type="entry name" value="Transglutaminase-like"/>
</dbReference>
<dbReference type="PANTHER" id="PTHR42736:SF1">
    <property type="entry name" value="PROTEIN-GLUTAMINE GAMMA-GLUTAMYLTRANSFERASE"/>
    <property type="match status" value="1"/>
</dbReference>
<name>A0ABW4Y932_9GAMM</name>
<protein>
    <submittedName>
        <fullName evidence="3">DUF3488 and DUF4129 domain-containing transglutaminase family protein</fullName>
    </submittedName>
</protein>
<dbReference type="Pfam" id="PF13559">
    <property type="entry name" value="DUF4129"/>
    <property type="match status" value="1"/>
</dbReference>
<dbReference type="Proteomes" id="UP001597337">
    <property type="component" value="Unassembled WGS sequence"/>
</dbReference>
<dbReference type="InterPro" id="IPR021878">
    <property type="entry name" value="TgpA_N"/>
</dbReference>